<dbReference type="Proteomes" id="UP000198869">
    <property type="component" value="Unassembled WGS sequence"/>
</dbReference>
<keyword evidence="2" id="KW-0238">DNA-binding</keyword>
<keyword evidence="3" id="KW-0233">DNA recombination</keyword>
<dbReference type="GO" id="GO:0003677">
    <property type="term" value="F:DNA binding"/>
    <property type="evidence" value="ECO:0007669"/>
    <property type="project" value="UniProtKB-KW"/>
</dbReference>
<reference evidence="8" key="1">
    <citation type="submission" date="2016-10" db="EMBL/GenBank/DDBJ databases">
        <authorList>
            <person name="Varghese N."/>
            <person name="Submissions S."/>
        </authorList>
    </citation>
    <scope>NUCLEOTIDE SEQUENCE [LARGE SCALE GENOMIC DNA]</scope>
    <source>
        <strain evidence="8">DSM 17071</strain>
    </source>
</reference>
<dbReference type="PROSITE" id="PS00397">
    <property type="entry name" value="RECOMBINASES_1"/>
    <property type="match status" value="1"/>
</dbReference>
<dbReference type="PANTHER" id="PTHR30461">
    <property type="entry name" value="DNA-INVERTASE FROM LAMBDOID PROPHAGE"/>
    <property type="match status" value="1"/>
</dbReference>
<dbReference type="CDD" id="cd03768">
    <property type="entry name" value="SR_ResInv"/>
    <property type="match status" value="1"/>
</dbReference>
<protein>
    <submittedName>
        <fullName evidence="7">Site-specific DNA recombinase</fullName>
    </submittedName>
</protein>
<dbReference type="GO" id="GO:0000150">
    <property type="term" value="F:DNA strand exchange activity"/>
    <property type="evidence" value="ECO:0007669"/>
    <property type="project" value="InterPro"/>
</dbReference>
<dbReference type="PANTHER" id="PTHR30461:SF19">
    <property type="entry name" value="SITE-SPECIFIC RECOMBINASE RESOLVASE FAMILY"/>
    <property type="match status" value="1"/>
</dbReference>
<dbReference type="PROSITE" id="PS51736">
    <property type="entry name" value="RECOMBINASES_3"/>
    <property type="match status" value="1"/>
</dbReference>
<organism evidence="7 8">
    <name type="scientific">Chryseobacterium taeanense</name>
    <dbReference type="NCBI Taxonomy" id="311334"/>
    <lineage>
        <taxon>Bacteria</taxon>
        <taxon>Pseudomonadati</taxon>
        <taxon>Bacteroidota</taxon>
        <taxon>Flavobacteriia</taxon>
        <taxon>Flavobacteriales</taxon>
        <taxon>Weeksellaceae</taxon>
        <taxon>Chryseobacterium group</taxon>
        <taxon>Chryseobacterium</taxon>
    </lineage>
</organism>
<dbReference type="RefSeq" id="WP_027383975.1">
    <property type="nucleotide sequence ID" value="NZ_FNDW01000002.1"/>
</dbReference>
<dbReference type="NCBIfam" id="NF009949">
    <property type="entry name" value="PRK13413.1"/>
    <property type="match status" value="1"/>
</dbReference>
<evidence type="ECO:0000256" key="5">
    <source>
        <dbReference type="PROSITE-ProRule" id="PRU10137"/>
    </source>
</evidence>
<dbReference type="SMART" id="SM00857">
    <property type="entry name" value="Resolvase"/>
    <property type="match status" value="1"/>
</dbReference>
<proteinExistence type="predicted"/>
<feature type="active site" description="O-(5'-phospho-DNA)-serine intermediate" evidence="4 5">
    <location>
        <position position="9"/>
    </location>
</feature>
<dbReference type="InterPro" id="IPR006119">
    <property type="entry name" value="Resolv_N"/>
</dbReference>
<dbReference type="InterPro" id="IPR006118">
    <property type="entry name" value="Recombinase_CS"/>
</dbReference>
<dbReference type="Gene3D" id="3.40.50.1390">
    <property type="entry name" value="Resolvase, N-terminal catalytic domain"/>
    <property type="match status" value="1"/>
</dbReference>
<dbReference type="GO" id="GO:0015074">
    <property type="term" value="P:DNA integration"/>
    <property type="evidence" value="ECO:0007669"/>
    <property type="project" value="UniProtKB-KW"/>
</dbReference>
<dbReference type="EMBL" id="FNDW01000002">
    <property type="protein sequence ID" value="SDH77539.1"/>
    <property type="molecule type" value="Genomic_DNA"/>
</dbReference>
<dbReference type="SUPFAM" id="SSF53041">
    <property type="entry name" value="Resolvase-like"/>
    <property type="match status" value="1"/>
</dbReference>
<name>A0A1G8F6A7_9FLAO</name>
<evidence type="ECO:0000256" key="2">
    <source>
        <dbReference type="ARBA" id="ARBA00023125"/>
    </source>
</evidence>
<evidence type="ECO:0000313" key="8">
    <source>
        <dbReference type="Proteomes" id="UP000198869"/>
    </source>
</evidence>
<dbReference type="Pfam" id="PF00239">
    <property type="entry name" value="Resolvase"/>
    <property type="match status" value="1"/>
</dbReference>
<sequence length="198" mass="22574">MIYGYIRVSTDKQTVENQRFEINHFCDKQQIVVNKWIEETISGAKNVDDRKLGKLLKKMKKGDVLICSELSRLGRNLLMIMGVLNECMNRDIQVWTIKDNYRLGSDINSKVLAFAFGLSAEIERNLISQRTKEALARKRAEGVILGRPVGSKSSKTKLTGQEKKIQELIEKKVSYSAIGRILGVHRLTVSSFVKERMN</sequence>
<dbReference type="InterPro" id="IPR036162">
    <property type="entry name" value="Resolvase-like_N_sf"/>
</dbReference>
<keyword evidence="8" id="KW-1185">Reference proteome</keyword>
<evidence type="ECO:0000256" key="1">
    <source>
        <dbReference type="ARBA" id="ARBA00022908"/>
    </source>
</evidence>
<dbReference type="STRING" id="311334.SAMN05421846_10211"/>
<keyword evidence="1" id="KW-0229">DNA integration</keyword>
<dbReference type="OrthoDB" id="9797501at2"/>
<evidence type="ECO:0000256" key="3">
    <source>
        <dbReference type="ARBA" id="ARBA00023172"/>
    </source>
</evidence>
<evidence type="ECO:0000313" key="7">
    <source>
        <dbReference type="EMBL" id="SDH77539.1"/>
    </source>
</evidence>
<evidence type="ECO:0000259" key="6">
    <source>
        <dbReference type="PROSITE" id="PS51736"/>
    </source>
</evidence>
<feature type="domain" description="Resolvase/invertase-type recombinase catalytic" evidence="6">
    <location>
        <begin position="1"/>
        <end position="142"/>
    </location>
</feature>
<dbReference type="InterPro" id="IPR050639">
    <property type="entry name" value="SSR_resolvase"/>
</dbReference>
<evidence type="ECO:0000256" key="4">
    <source>
        <dbReference type="PIRSR" id="PIRSR606118-50"/>
    </source>
</evidence>
<gene>
    <name evidence="7" type="ORF">SAMN05421846_10211</name>
</gene>
<accession>A0A1G8F6A7</accession>
<dbReference type="AlphaFoldDB" id="A0A1G8F6A7"/>